<dbReference type="Proteomes" id="UP001307889">
    <property type="component" value="Chromosome 14"/>
</dbReference>
<keyword evidence="2" id="KW-1185">Reference proteome</keyword>
<sequence length="73" mass="8355">MHRFPYDLNGTPIFFRFNSAFFSVFPKISTGISCFSRKSLFRSIGLPQLTEQASFINGIRRLSRLSELSAMES</sequence>
<name>A0ABN7BDE7_9HEMI</name>
<protein>
    <submittedName>
        <fullName evidence="1">Uncharacterized protein</fullName>
    </submittedName>
</protein>
<proteinExistence type="predicted"/>
<accession>A0ABN7BDE7</accession>
<reference evidence="1 2" key="1">
    <citation type="submission" date="2023-09" db="EMBL/GenBank/DDBJ databases">
        <title>Nesidiocoris tenuis whole genome shotgun sequence.</title>
        <authorList>
            <person name="Shibata T."/>
            <person name="Shimoda M."/>
            <person name="Kobayashi T."/>
            <person name="Uehara T."/>
        </authorList>
    </citation>
    <scope>NUCLEOTIDE SEQUENCE [LARGE SCALE GENOMIC DNA]</scope>
    <source>
        <strain evidence="1 2">Japan</strain>
    </source>
</reference>
<evidence type="ECO:0000313" key="2">
    <source>
        <dbReference type="Proteomes" id="UP001307889"/>
    </source>
</evidence>
<dbReference type="EMBL" id="AP028922">
    <property type="protein sequence ID" value="BET02352.1"/>
    <property type="molecule type" value="Genomic_DNA"/>
</dbReference>
<evidence type="ECO:0000313" key="1">
    <source>
        <dbReference type="EMBL" id="BET02352.1"/>
    </source>
</evidence>
<gene>
    <name evidence="1" type="ORF">NTJ_15171</name>
</gene>
<organism evidence="1 2">
    <name type="scientific">Nesidiocoris tenuis</name>
    <dbReference type="NCBI Taxonomy" id="355587"/>
    <lineage>
        <taxon>Eukaryota</taxon>
        <taxon>Metazoa</taxon>
        <taxon>Ecdysozoa</taxon>
        <taxon>Arthropoda</taxon>
        <taxon>Hexapoda</taxon>
        <taxon>Insecta</taxon>
        <taxon>Pterygota</taxon>
        <taxon>Neoptera</taxon>
        <taxon>Paraneoptera</taxon>
        <taxon>Hemiptera</taxon>
        <taxon>Heteroptera</taxon>
        <taxon>Panheteroptera</taxon>
        <taxon>Cimicomorpha</taxon>
        <taxon>Miridae</taxon>
        <taxon>Dicyphina</taxon>
        <taxon>Nesidiocoris</taxon>
    </lineage>
</organism>